<feature type="transmembrane region" description="Helical" evidence="7">
    <location>
        <begin position="20"/>
        <end position="43"/>
    </location>
</feature>
<feature type="transmembrane region" description="Helical" evidence="7">
    <location>
        <begin position="328"/>
        <end position="350"/>
    </location>
</feature>
<sequence>MTDQAATITQTTQQSFGLSLFSNVASSFIASTAMGMLAILVPVHLANLSFSDSTIGNALAFETIASLMICLLLPNMLRRLGLTVGLLLSGLIRVPTIIIFPYFSTLDILIPTVFLHGIGCYALLILLQTWVNSIPFKKNKGLMIAIYSTSISVGLALGPVIVNFLKENPDILANFSTSVLNIASPLIGHEPVVDNASEFVVAALLSAIALLPTLFLIHVIPTVGFSGNATIWQTIVNCKGAMYSIAMAGVSQFGVAAFITIYGMKNGLSLHDASLLLTSFMIGSLVLEVPIAWLSDYFDRRYFIVWCSFASMVCAVYLPIAIYTPLQAWILVFIWGGVIAGIYSVSLALVGEKYPDDDEAVAANAGYSLMESIGGTLGIVAIGFSMEKLGTDGMPYVIMFASILYFSFALTRYRIE</sequence>
<gene>
    <name evidence="9" type="ORF">B1199_07595</name>
</gene>
<dbReference type="InterPro" id="IPR036259">
    <property type="entry name" value="MFS_trans_sf"/>
</dbReference>
<evidence type="ECO:0000256" key="3">
    <source>
        <dbReference type="ARBA" id="ARBA00022475"/>
    </source>
</evidence>
<dbReference type="GO" id="GO:0022857">
    <property type="term" value="F:transmembrane transporter activity"/>
    <property type="evidence" value="ECO:0007669"/>
    <property type="project" value="InterPro"/>
</dbReference>
<evidence type="ECO:0000313" key="10">
    <source>
        <dbReference type="Proteomes" id="UP000194841"/>
    </source>
</evidence>
<feature type="transmembrane region" description="Helical" evidence="7">
    <location>
        <begin position="275"/>
        <end position="295"/>
    </location>
</feature>
<organism evidence="9 10">
    <name type="scientific">Pseudoalteromonas ulvae</name>
    <dbReference type="NCBI Taxonomy" id="107327"/>
    <lineage>
        <taxon>Bacteria</taxon>
        <taxon>Pseudomonadati</taxon>
        <taxon>Pseudomonadota</taxon>
        <taxon>Gammaproteobacteria</taxon>
        <taxon>Alteromonadales</taxon>
        <taxon>Pseudoalteromonadaceae</taxon>
        <taxon>Pseudoalteromonas</taxon>
    </lineage>
</organism>
<evidence type="ECO:0000256" key="4">
    <source>
        <dbReference type="ARBA" id="ARBA00022692"/>
    </source>
</evidence>
<dbReference type="AlphaFoldDB" id="A0A244CSJ4"/>
<protein>
    <submittedName>
        <fullName evidence="9">MFS transporter</fullName>
    </submittedName>
</protein>
<keyword evidence="3" id="KW-1003">Cell membrane</keyword>
<dbReference type="Pfam" id="PF12832">
    <property type="entry name" value="MFS_1_like"/>
    <property type="match status" value="1"/>
</dbReference>
<keyword evidence="4 7" id="KW-0812">Transmembrane</keyword>
<feature type="transmembrane region" description="Helical" evidence="7">
    <location>
        <begin position="142"/>
        <end position="165"/>
    </location>
</feature>
<dbReference type="EMBL" id="MWPV01000002">
    <property type="protein sequence ID" value="OUL58209.1"/>
    <property type="molecule type" value="Genomic_DNA"/>
</dbReference>
<evidence type="ECO:0000256" key="6">
    <source>
        <dbReference type="ARBA" id="ARBA00023136"/>
    </source>
</evidence>
<dbReference type="InterPro" id="IPR020846">
    <property type="entry name" value="MFS_dom"/>
</dbReference>
<keyword evidence="6 7" id="KW-0472">Membrane</keyword>
<evidence type="ECO:0000256" key="5">
    <source>
        <dbReference type="ARBA" id="ARBA00022989"/>
    </source>
</evidence>
<proteinExistence type="predicted"/>
<reference evidence="9 10" key="1">
    <citation type="submission" date="2017-02" db="EMBL/GenBank/DDBJ databases">
        <title>Pseudoalteromonas ulvae TC14 Genome.</title>
        <authorList>
            <person name="Molmeret M."/>
        </authorList>
    </citation>
    <scope>NUCLEOTIDE SEQUENCE [LARGE SCALE GENOMIC DNA]</scope>
    <source>
        <strain evidence="9">TC14</strain>
    </source>
</reference>
<name>A0A244CSJ4_PSEDV</name>
<keyword evidence="10" id="KW-1185">Reference proteome</keyword>
<dbReference type="CDD" id="cd17477">
    <property type="entry name" value="MFS_YcaD_like"/>
    <property type="match status" value="1"/>
</dbReference>
<feature type="transmembrane region" description="Helical" evidence="7">
    <location>
        <begin position="302"/>
        <end position="322"/>
    </location>
</feature>
<feature type="transmembrane region" description="Helical" evidence="7">
    <location>
        <begin position="199"/>
        <end position="220"/>
    </location>
</feature>
<feature type="transmembrane region" description="Helical" evidence="7">
    <location>
        <begin position="108"/>
        <end position="130"/>
    </location>
</feature>
<feature type="transmembrane region" description="Helical" evidence="7">
    <location>
        <begin position="80"/>
        <end position="102"/>
    </location>
</feature>
<dbReference type="InterPro" id="IPR047200">
    <property type="entry name" value="MFS_YcaD-like"/>
</dbReference>
<dbReference type="SUPFAM" id="SSF103473">
    <property type="entry name" value="MFS general substrate transporter"/>
    <property type="match status" value="1"/>
</dbReference>
<dbReference type="InterPro" id="IPR011701">
    <property type="entry name" value="MFS"/>
</dbReference>
<feature type="domain" description="Major facilitator superfamily (MFS) profile" evidence="8">
    <location>
        <begin position="19"/>
        <end position="416"/>
    </location>
</feature>
<dbReference type="Pfam" id="PF07690">
    <property type="entry name" value="MFS_1"/>
    <property type="match status" value="1"/>
</dbReference>
<dbReference type="PANTHER" id="PTHR23521">
    <property type="entry name" value="TRANSPORTER MFS SUPERFAMILY"/>
    <property type="match status" value="1"/>
</dbReference>
<dbReference type="Gene3D" id="1.20.1250.20">
    <property type="entry name" value="MFS general substrate transporter like domains"/>
    <property type="match status" value="2"/>
</dbReference>
<evidence type="ECO:0000256" key="2">
    <source>
        <dbReference type="ARBA" id="ARBA00022448"/>
    </source>
</evidence>
<comment type="subcellular location">
    <subcellularLocation>
        <location evidence="1">Cell membrane</location>
        <topology evidence="1">Multi-pass membrane protein</topology>
    </subcellularLocation>
</comment>
<evidence type="ECO:0000256" key="1">
    <source>
        <dbReference type="ARBA" id="ARBA00004651"/>
    </source>
</evidence>
<feature type="transmembrane region" description="Helical" evidence="7">
    <location>
        <begin position="362"/>
        <end position="384"/>
    </location>
</feature>
<feature type="transmembrane region" description="Helical" evidence="7">
    <location>
        <begin position="396"/>
        <end position="415"/>
    </location>
</feature>
<dbReference type="InterPro" id="IPR024989">
    <property type="entry name" value="MFS_assoc_dom"/>
</dbReference>
<comment type="caution">
    <text evidence="9">The sequence shown here is derived from an EMBL/GenBank/DDBJ whole genome shotgun (WGS) entry which is preliminary data.</text>
</comment>
<dbReference type="PROSITE" id="PS50850">
    <property type="entry name" value="MFS"/>
    <property type="match status" value="1"/>
</dbReference>
<dbReference type="Proteomes" id="UP000194841">
    <property type="component" value="Unassembled WGS sequence"/>
</dbReference>
<dbReference type="PANTHER" id="PTHR23521:SF2">
    <property type="entry name" value="TRANSPORTER MFS SUPERFAMILY"/>
    <property type="match status" value="1"/>
</dbReference>
<evidence type="ECO:0000313" key="9">
    <source>
        <dbReference type="EMBL" id="OUL58209.1"/>
    </source>
</evidence>
<accession>A0A244CSJ4</accession>
<evidence type="ECO:0000256" key="7">
    <source>
        <dbReference type="SAM" id="Phobius"/>
    </source>
</evidence>
<dbReference type="RefSeq" id="WP_086743516.1">
    <property type="nucleotide sequence ID" value="NZ_MWPV01000002.1"/>
</dbReference>
<keyword evidence="5 7" id="KW-1133">Transmembrane helix</keyword>
<feature type="transmembrane region" description="Helical" evidence="7">
    <location>
        <begin position="55"/>
        <end position="73"/>
    </location>
</feature>
<dbReference type="GO" id="GO:0005886">
    <property type="term" value="C:plasma membrane"/>
    <property type="evidence" value="ECO:0007669"/>
    <property type="project" value="UniProtKB-SubCell"/>
</dbReference>
<feature type="transmembrane region" description="Helical" evidence="7">
    <location>
        <begin position="241"/>
        <end position="263"/>
    </location>
</feature>
<evidence type="ECO:0000259" key="8">
    <source>
        <dbReference type="PROSITE" id="PS50850"/>
    </source>
</evidence>
<keyword evidence="2" id="KW-0813">Transport</keyword>
<dbReference type="OrthoDB" id="9810614at2"/>